<dbReference type="InterPro" id="IPR007344">
    <property type="entry name" value="GrpB/CoaE"/>
</dbReference>
<name>A0ABP9QH23_9PSEU</name>
<organism evidence="1 2">
    <name type="scientific">Amycolatopsis dongchuanensis</name>
    <dbReference type="NCBI Taxonomy" id="1070866"/>
    <lineage>
        <taxon>Bacteria</taxon>
        <taxon>Bacillati</taxon>
        <taxon>Actinomycetota</taxon>
        <taxon>Actinomycetes</taxon>
        <taxon>Pseudonocardiales</taxon>
        <taxon>Pseudonocardiaceae</taxon>
        <taxon>Amycolatopsis</taxon>
    </lineage>
</organism>
<evidence type="ECO:0008006" key="3">
    <source>
        <dbReference type="Google" id="ProtNLM"/>
    </source>
</evidence>
<dbReference type="InterPro" id="IPR043519">
    <property type="entry name" value="NT_sf"/>
</dbReference>
<keyword evidence="2" id="KW-1185">Reference proteome</keyword>
<dbReference type="RefSeq" id="WP_346053861.1">
    <property type="nucleotide sequence ID" value="NZ_BAABIB010000061.1"/>
</dbReference>
<dbReference type="PANTHER" id="PTHR34822">
    <property type="entry name" value="GRPB DOMAIN PROTEIN (AFU_ORTHOLOGUE AFUA_1G01530)"/>
    <property type="match status" value="1"/>
</dbReference>
<dbReference type="Proteomes" id="UP001500192">
    <property type="component" value="Unassembled WGS sequence"/>
</dbReference>
<protein>
    <recommendedName>
        <fullName evidence="3">GrpB family protein</fullName>
    </recommendedName>
</protein>
<accession>A0ABP9QH23</accession>
<dbReference type="PANTHER" id="PTHR34822:SF1">
    <property type="entry name" value="GRPB FAMILY PROTEIN"/>
    <property type="match status" value="1"/>
</dbReference>
<sequence length="183" mass="20884">MPLDDEQLAAKLVRGLVPGKITLAEYDPAWPERYERRAAELRDVLGDRLRLVEHIGSTSVPGLAAKPIIDIVAGIDDPDDEQAYLPDLEAVGYDVRVREPGHRCLRAGDPDEPVNLHCYAPQDVEVRRYLVFRDRLRASVADRELYEATKRELAQREWRDVNYYAEAKRPVILEIPGRGGWQE</sequence>
<dbReference type="Pfam" id="PF04229">
    <property type="entry name" value="GrpB"/>
    <property type="match status" value="1"/>
</dbReference>
<reference evidence="2" key="1">
    <citation type="journal article" date="2019" name="Int. J. Syst. Evol. Microbiol.">
        <title>The Global Catalogue of Microorganisms (GCM) 10K type strain sequencing project: providing services to taxonomists for standard genome sequencing and annotation.</title>
        <authorList>
            <consortium name="The Broad Institute Genomics Platform"/>
            <consortium name="The Broad Institute Genome Sequencing Center for Infectious Disease"/>
            <person name="Wu L."/>
            <person name="Ma J."/>
        </authorList>
    </citation>
    <scope>NUCLEOTIDE SEQUENCE [LARGE SCALE GENOMIC DNA]</scope>
    <source>
        <strain evidence="2">JCM 18054</strain>
    </source>
</reference>
<proteinExistence type="predicted"/>
<evidence type="ECO:0000313" key="2">
    <source>
        <dbReference type="Proteomes" id="UP001500192"/>
    </source>
</evidence>
<dbReference type="SUPFAM" id="SSF81301">
    <property type="entry name" value="Nucleotidyltransferase"/>
    <property type="match status" value="1"/>
</dbReference>
<dbReference type="Gene3D" id="3.30.460.10">
    <property type="entry name" value="Beta Polymerase, domain 2"/>
    <property type="match status" value="1"/>
</dbReference>
<dbReference type="EMBL" id="BAABIB010000061">
    <property type="protein sequence ID" value="GAA5161677.1"/>
    <property type="molecule type" value="Genomic_DNA"/>
</dbReference>
<evidence type="ECO:0000313" key="1">
    <source>
        <dbReference type="EMBL" id="GAA5161677.1"/>
    </source>
</evidence>
<gene>
    <name evidence="1" type="ORF">GCM10023214_27140</name>
</gene>
<comment type="caution">
    <text evidence="1">The sequence shown here is derived from an EMBL/GenBank/DDBJ whole genome shotgun (WGS) entry which is preliminary data.</text>
</comment>